<dbReference type="EMBL" id="LCZI01000963">
    <property type="protein sequence ID" value="KKZ63581.1"/>
    <property type="molecule type" value="Genomic_DNA"/>
</dbReference>
<feature type="signal peptide" evidence="2">
    <location>
        <begin position="1"/>
        <end position="23"/>
    </location>
</feature>
<dbReference type="AlphaFoldDB" id="A0A0G2J993"/>
<dbReference type="PROSITE" id="PS51257">
    <property type="entry name" value="PROKAR_LIPOPROTEIN"/>
    <property type="match status" value="1"/>
</dbReference>
<evidence type="ECO:0000313" key="4">
    <source>
        <dbReference type="Proteomes" id="UP000034164"/>
    </source>
</evidence>
<feature type="chain" id="PRO_5002545870" evidence="2">
    <location>
        <begin position="24"/>
        <end position="173"/>
    </location>
</feature>
<feature type="compositionally biased region" description="Basic and acidic residues" evidence="1">
    <location>
        <begin position="108"/>
        <end position="131"/>
    </location>
</feature>
<evidence type="ECO:0000256" key="2">
    <source>
        <dbReference type="SAM" id="SignalP"/>
    </source>
</evidence>
<name>A0A0G2J993_9EURO</name>
<dbReference type="Proteomes" id="UP000034164">
    <property type="component" value="Unassembled WGS sequence"/>
</dbReference>
<organism evidence="3 4">
    <name type="scientific">[Emmonsia] crescens</name>
    <dbReference type="NCBI Taxonomy" id="73230"/>
    <lineage>
        <taxon>Eukaryota</taxon>
        <taxon>Fungi</taxon>
        <taxon>Dikarya</taxon>
        <taxon>Ascomycota</taxon>
        <taxon>Pezizomycotina</taxon>
        <taxon>Eurotiomycetes</taxon>
        <taxon>Eurotiomycetidae</taxon>
        <taxon>Onygenales</taxon>
        <taxon>Ajellomycetaceae</taxon>
        <taxon>Emergomyces</taxon>
    </lineage>
</organism>
<reference evidence="4" key="1">
    <citation type="journal article" date="2015" name="PLoS Genet.">
        <title>The dynamic genome and transcriptome of the human fungal pathogen Blastomyces and close relative Emmonsia.</title>
        <authorList>
            <person name="Munoz J.F."/>
            <person name="Gauthier G.M."/>
            <person name="Desjardins C.A."/>
            <person name="Gallo J.E."/>
            <person name="Holder J."/>
            <person name="Sullivan T.D."/>
            <person name="Marty A.J."/>
            <person name="Carmen J.C."/>
            <person name="Chen Z."/>
            <person name="Ding L."/>
            <person name="Gujja S."/>
            <person name="Magrini V."/>
            <person name="Misas E."/>
            <person name="Mitreva M."/>
            <person name="Priest M."/>
            <person name="Saif S."/>
            <person name="Whiston E.A."/>
            <person name="Young S."/>
            <person name="Zeng Q."/>
            <person name="Goldman W.E."/>
            <person name="Mardis E.R."/>
            <person name="Taylor J.W."/>
            <person name="McEwen J.G."/>
            <person name="Clay O.K."/>
            <person name="Klein B.S."/>
            <person name="Cuomo C.A."/>
        </authorList>
    </citation>
    <scope>NUCLEOTIDE SEQUENCE [LARGE SCALE GENOMIC DNA]</scope>
    <source>
        <strain evidence="4">UAMH 3008</strain>
    </source>
</reference>
<accession>A0A0G2J993</accession>
<feature type="compositionally biased region" description="Gly residues" evidence="1">
    <location>
        <begin position="136"/>
        <end position="148"/>
    </location>
</feature>
<feature type="region of interest" description="Disordered" evidence="1">
    <location>
        <begin position="108"/>
        <end position="149"/>
    </location>
</feature>
<sequence>MKNVTGFLVSFVSFAFFAACTVGQSIPPPMGAPSVGHQVVGAGGLAPSVKETTTAEPRQVMDISARGPGKLGGLLDSLKKKNDDKGRVSPVKYIVRYFTALSLAGADKNPENEADRKSDRKLNSPDKEFVRRKGGGKIWKGKGGGGSGSAAAPGPEVPLFFLGFSALMLYLVV</sequence>
<protein>
    <submittedName>
        <fullName evidence="3">Uncharacterized protein</fullName>
    </submittedName>
</protein>
<evidence type="ECO:0000313" key="3">
    <source>
        <dbReference type="EMBL" id="KKZ63581.1"/>
    </source>
</evidence>
<dbReference type="VEuPathDB" id="FungiDB:EMCG_02118"/>
<gene>
    <name evidence="3" type="ORF">EMCG_02118</name>
</gene>
<proteinExistence type="predicted"/>
<keyword evidence="2" id="KW-0732">Signal</keyword>
<comment type="caution">
    <text evidence="3">The sequence shown here is derived from an EMBL/GenBank/DDBJ whole genome shotgun (WGS) entry which is preliminary data.</text>
</comment>
<evidence type="ECO:0000256" key="1">
    <source>
        <dbReference type="SAM" id="MobiDB-lite"/>
    </source>
</evidence>